<evidence type="ECO:0000313" key="1">
    <source>
        <dbReference type="EMBL" id="GLZ77373.1"/>
    </source>
</evidence>
<dbReference type="Proteomes" id="UP001165079">
    <property type="component" value="Unassembled WGS sequence"/>
</dbReference>
<evidence type="ECO:0008006" key="3">
    <source>
        <dbReference type="Google" id="ProtNLM"/>
    </source>
</evidence>
<dbReference type="InterPro" id="IPR029058">
    <property type="entry name" value="AB_hydrolase_fold"/>
</dbReference>
<accession>A0A9W6SJG0</accession>
<organism evidence="1 2">
    <name type="scientific">Actinorhabdospora filicis</name>
    <dbReference type="NCBI Taxonomy" id="1785913"/>
    <lineage>
        <taxon>Bacteria</taxon>
        <taxon>Bacillati</taxon>
        <taxon>Actinomycetota</taxon>
        <taxon>Actinomycetes</taxon>
        <taxon>Micromonosporales</taxon>
        <taxon>Micromonosporaceae</taxon>
        <taxon>Actinorhabdospora</taxon>
    </lineage>
</organism>
<dbReference type="EMBL" id="BSTX01000001">
    <property type="protein sequence ID" value="GLZ77373.1"/>
    <property type="molecule type" value="Genomic_DNA"/>
</dbReference>
<comment type="caution">
    <text evidence="1">The sequence shown here is derived from an EMBL/GenBank/DDBJ whole genome shotgun (WGS) entry which is preliminary data.</text>
</comment>
<sequence>MGARTSLFDVGRATARLARLVPHARVVVVPGAGHGVPLEAPDAVNAAVLDTVAGAITA</sequence>
<dbReference type="SUPFAM" id="SSF53474">
    <property type="entry name" value="alpha/beta-Hydrolases"/>
    <property type="match status" value="1"/>
</dbReference>
<proteinExistence type="predicted"/>
<reference evidence="1" key="1">
    <citation type="submission" date="2023-03" db="EMBL/GenBank/DDBJ databases">
        <title>Actinorhabdospora filicis NBRC 111898.</title>
        <authorList>
            <person name="Ichikawa N."/>
            <person name="Sato H."/>
            <person name="Tonouchi N."/>
        </authorList>
    </citation>
    <scope>NUCLEOTIDE SEQUENCE</scope>
    <source>
        <strain evidence="1">NBRC 111898</strain>
    </source>
</reference>
<protein>
    <recommendedName>
        <fullName evidence="3">Alpha/beta hydrolase</fullName>
    </recommendedName>
</protein>
<dbReference type="Gene3D" id="3.40.50.1820">
    <property type="entry name" value="alpha/beta hydrolase"/>
    <property type="match status" value="1"/>
</dbReference>
<dbReference type="AlphaFoldDB" id="A0A9W6SJG0"/>
<gene>
    <name evidence="1" type="ORF">Afil01_21800</name>
</gene>
<evidence type="ECO:0000313" key="2">
    <source>
        <dbReference type="Proteomes" id="UP001165079"/>
    </source>
</evidence>
<name>A0A9W6SJG0_9ACTN</name>
<keyword evidence="2" id="KW-1185">Reference proteome</keyword>